<evidence type="ECO:0008006" key="3">
    <source>
        <dbReference type="Google" id="ProtNLM"/>
    </source>
</evidence>
<dbReference type="Pfam" id="PF04250">
    <property type="entry name" value="DUF429"/>
    <property type="match status" value="1"/>
</dbReference>
<keyword evidence="2" id="KW-1185">Reference proteome</keyword>
<protein>
    <recommendedName>
        <fullName evidence="3">DUF429 domain-containing protein</fullName>
    </recommendedName>
</protein>
<dbReference type="HOGENOM" id="CLU_1123813_0_0_11"/>
<reference evidence="1 2" key="1">
    <citation type="submission" date="2013-09" db="EMBL/GenBank/DDBJ databases">
        <title>Complete genome sequence of Corynebacterium doosanense CAU 212(T) (=DSM 45436(T)), isolated from activated sludge.</title>
        <authorList>
            <person name="Schaffert L."/>
            <person name="Albersmeier A."/>
            <person name="Kalinowski J."/>
            <person name="Ruckert C."/>
        </authorList>
    </citation>
    <scope>NUCLEOTIDE SEQUENCE [LARGE SCALE GENOMIC DNA]</scope>
    <source>
        <strain evidence="1 2">CAU 212</strain>
    </source>
</reference>
<proteinExistence type="predicted"/>
<dbReference type="Proteomes" id="UP000029914">
    <property type="component" value="Chromosome"/>
</dbReference>
<name>A0A097IF02_9CORY</name>
<evidence type="ECO:0000313" key="1">
    <source>
        <dbReference type="EMBL" id="AIT60704.1"/>
    </source>
</evidence>
<organism evidence="1 2">
    <name type="scientific">Corynebacterium doosanense CAU 212 = DSM 45436</name>
    <dbReference type="NCBI Taxonomy" id="558173"/>
    <lineage>
        <taxon>Bacteria</taxon>
        <taxon>Bacillati</taxon>
        <taxon>Actinomycetota</taxon>
        <taxon>Actinomycetes</taxon>
        <taxon>Mycobacteriales</taxon>
        <taxon>Corynebacteriaceae</taxon>
        <taxon>Corynebacterium</taxon>
    </lineage>
</organism>
<evidence type="ECO:0000313" key="2">
    <source>
        <dbReference type="Proteomes" id="UP000029914"/>
    </source>
</evidence>
<dbReference type="KEGG" id="cdo:CDOO_05150"/>
<sequence length="243" mass="26924">MSFAGIDLASDPKRTGVAVIREEHAGERLVVHHALLGADDDHIVKLVEESQKAGVDVPFGWPRPFVEHIASHAAGSVEVPKTTGPDWRRSMALRRTDMFVHSRLGLTPLSVSTDRIAYPAMRWSALEARLRASGLDCSRNGTGRVCEVYPAAALKSWHLIHRRYKKTANATARDELVGQVEERWPSLEWNGFRALAVQSDDVLDAIIAALVARESSQGRTIRPSREQQADAMVEGWIHLPNVD</sequence>
<dbReference type="STRING" id="558173.CDOO_05150"/>
<dbReference type="InterPro" id="IPR007362">
    <property type="entry name" value="DUF429"/>
</dbReference>
<dbReference type="EMBL" id="CP006764">
    <property type="protein sequence ID" value="AIT60704.1"/>
    <property type="molecule type" value="Genomic_DNA"/>
</dbReference>
<accession>A0A097IF02</accession>
<dbReference type="AlphaFoldDB" id="A0A097IF02"/>
<dbReference type="eggNOG" id="COG2410">
    <property type="taxonomic scope" value="Bacteria"/>
</dbReference>
<gene>
    <name evidence="1" type="ORF">CDOO_05150</name>
</gene>